<evidence type="ECO:0000313" key="5">
    <source>
        <dbReference type="Proteomes" id="UP001432027"/>
    </source>
</evidence>
<dbReference type="PROSITE" id="PS50202">
    <property type="entry name" value="MSP"/>
    <property type="match status" value="1"/>
</dbReference>
<protein>
    <recommendedName>
        <fullName evidence="1">Major sperm protein</fullName>
    </recommendedName>
</protein>
<name>A0AAV5SQV0_9BILA</name>
<dbReference type="InterPro" id="IPR008962">
    <property type="entry name" value="PapD-like_sf"/>
</dbReference>
<dbReference type="PANTHER" id="PTHR21513:SF2">
    <property type="entry name" value="MAJOR SPERM PROTEIN"/>
    <property type="match status" value="1"/>
</dbReference>
<feature type="non-terminal residue" evidence="4">
    <location>
        <position position="181"/>
    </location>
</feature>
<dbReference type="Gene3D" id="2.60.40.10">
    <property type="entry name" value="Immunoglobulins"/>
    <property type="match status" value="1"/>
</dbReference>
<proteinExistence type="predicted"/>
<dbReference type="PANTHER" id="PTHR21513">
    <property type="entry name" value="MAJOR SPERM PROTEIN"/>
    <property type="match status" value="1"/>
</dbReference>
<accession>A0AAV5SQV0</accession>
<feature type="region of interest" description="Disordered" evidence="2">
    <location>
        <begin position="136"/>
        <end position="181"/>
    </location>
</feature>
<gene>
    <name evidence="4" type="ORF">PENTCL1PPCAC_7160</name>
</gene>
<evidence type="ECO:0000256" key="1">
    <source>
        <dbReference type="RuleBase" id="RU003425"/>
    </source>
</evidence>
<keyword evidence="1" id="KW-0206">Cytoskeleton</keyword>
<organism evidence="4 5">
    <name type="scientific">Pristionchus entomophagus</name>
    <dbReference type="NCBI Taxonomy" id="358040"/>
    <lineage>
        <taxon>Eukaryota</taxon>
        <taxon>Metazoa</taxon>
        <taxon>Ecdysozoa</taxon>
        <taxon>Nematoda</taxon>
        <taxon>Chromadorea</taxon>
        <taxon>Rhabditida</taxon>
        <taxon>Rhabditina</taxon>
        <taxon>Diplogasteromorpha</taxon>
        <taxon>Diplogasteroidea</taxon>
        <taxon>Neodiplogasteridae</taxon>
        <taxon>Pristionchus</taxon>
    </lineage>
</organism>
<dbReference type="InterPro" id="IPR000535">
    <property type="entry name" value="MSP_dom"/>
</dbReference>
<keyword evidence="5" id="KW-1185">Reference proteome</keyword>
<keyword evidence="1" id="KW-0963">Cytoplasm</keyword>
<reference evidence="4" key="1">
    <citation type="submission" date="2023-10" db="EMBL/GenBank/DDBJ databases">
        <title>Genome assembly of Pristionchus species.</title>
        <authorList>
            <person name="Yoshida K."/>
            <person name="Sommer R.J."/>
        </authorList>
    </citation>
    <scope>NUCLEOTIDE SEQUENCE</scope>
    <source>
        <strain evidence="4">RS0144</strain>
    </source>
</reference>
<dbReference type="Pfam" id="PF00635">
    <property type="entry name" value="Motile_Sperm"/>
    <property type="match status" value="1"/>
</dbReference>
<evidence type="ECO:0000313" key="4">
    <source>
        <dbReference type="EMBL" id="GMS84985.1"/>
    </source>
</evidence>
<dbReference type="InterPro" id="IPR013783">
    <property type="entry name" value="Ig-like_fold"/>
</dbReference>
<dbReference type="EMBL" id="BTSX01000002">
    <property type="protein sequence ID" value="GMS84985.1"/>
    <property type="molecule type" value="Genomic_DNA"/>
</dbReference>
<dbReference type="AlphaFoldDB" id="A0AAV5SQV0"/>
<dbReference type="SUPFAM" id="SSF49354">
    <property type="entry name" value="PapD-like"/>
    <property type="match status" value="1"/>
</dbReference>
<comment type="caution">
    <text evidence="4">The sequence shown here is derived from an EMBL/GenBank/DDBJ whole genome shotgun (WGS) entry which is preliminary data.</text>
</comment>
<sequence>MAAAPPAAPAAQLSPMPKETEITPEMITFYCRNSGKSTYADIKISNKAAKRVAFKVRCTSANVFRVQPRTGFVKAGEALTVRLWFQNRRFIESTKHYFAVHAIYNDAALLPNEVFAKKDIKATGVKRLSVTFNKAVPPASPAGTEEPKAPASLYQAPSAIGGPSTMAAPSQAGPAPPTAAP</sequence>
<evidence type="ECO:0000256" key="2">
    <source>
        <dbReference type="SAM" id="MobiDB-lite"/>
    </source>
</evidence>
<evidence type="ECO:0000259" key="3">
    <source>
        <dbReference type="PROSITE" id="PS50202"/>
    </source>
</evidence>
<feature type="domain" description="MSP" evidence="3">
    <location>
        <begin position="12"/>
        <end position="133"/>
    </location>
</feature>
<comment type="function">
    <text evidence="1">Central component in molecular interactions underlying sperm crawling. Forms an extensive filament system that extends from sperm villipoda, along the leading edge of the pseudopod.</text>
</comment>
<dbReference type="Proteomes" id="UP001432027">
    <property type="component" value="Unassembled WGS sequence"/>
</dbReference>